<evidence type="ECO:0000313" key="1">
    <source>
        <dbReference type="EMBL" id="MFD2648802.1"/>
    </source>
</evidence>
<accession>A0ABW5QM82</accession>
<comment type="caution">
    <text evidence="1">The sequence shown here is derived from an EMBL/GenBank/DDBJ whole genome shotgun (WGS) entry which is preliminary data.</text>
</comment>
<evidence type="ECO:0000313" key="2">
    <source>
        <dbReference type="Proteomes" id="UP001597521"/>
    </source>
</evidence>
<protein>
    <recommendedName>
        <fullName evidence="3">Transposase</fullName>
    </recommendedName>
</protein>
<reference evidence="2" key="1">
    <citation type="journal article" date="2019" name="Int. J. Syst. Evol. Microbiol.">
        <title>The Global Catalogue of Microorganisms (GCM) 10K type strain sequencing project: providing services to taxonomists for standard genome sequencing and annotation.</title>
        <authorList>
            <consortium name="The Broad Institute Genomics Platform"/>
            <consortium name="The Broad Institute Genome Sequencing Center for Infectious Disease"/>
            <person name="Wu L."/>
            <person name="Ma J."/>
        </authorList>
    </citation>
    <scope>NUCLEOTIDE SEQUENCE [LARGE SCALE GENOMIC DNA]</scope>
    <source>
        <strain evidence="2">CCM 7427</strain>
    </source>
</reference>
<dbReference type="RefSeq" id="WP_386834110.1">
    <property type="nucleotide sequence ID" value="NZ_JBHUNP010000001.1"/>
</dbReference>
<organism evidence="1 2">
    <name type="scientific">Devosia albogilva</name>
    <dbReference type="NCBI Taxonomy" id="429726"/>
    <lineage>
        <taxon>Bacteria</taxon>
        <taxon>Pseudomonadati</taxon>
        <taxon>Pseudomonadota</taxon>
        <taxon>Alphaproteobacteria</taxon>
        <taxon>Hyphomicrobiales</taxon>
        <taxon>Devosiaceae</taxon>
        <taxon>Devosia</taxon>
    </lineage>
</organism>
<sequence>MLVEVYISEPRHEYDDEFWRRLPAERFAAIRCTCKIWNGGWSVNAS</sequence>
<proteinExistence type="predicted"/>
<evidence type="ECO:0008006" key="3">
    <source>
        <dbReference type="Google" id="ProtNLM"/>
    </source>
</evidence>
<dbReference type="EMBL" id="JBHUNP010000001">
    <property type="protein sequence ID" value="MFD2648802.1"/>
    <property type="molecule type" value="Genomic_DNA"/>
</dbReference>
<keyword evidence="2" id="KW-1185">Reference proteome</keyword>
<gene>
    <name evidence="1" type="ORF">ACFSX5_13505</name>
</gene>
<name>A0ABW5QM82_9HYPH</name>
<dbReference type="Proteomes" id="UP001597521">
    <property type="component" value="Unassembled WGS sequence"/>
</dbReference>